<comment type="subcellular location">
    <subcellularLocation>
        <location evidence="6">Cytoplasm</location>
    </subcellularLocation>
</comment>
<protein>
    <recommendedName>
        <fullName evidence="6">NAD kinase</fullName>
        <ecNumber evidence="6">2.7.1.23</ecNumber>
    </recommendedName>
    <alternativeName>
        <fullName evidence="6">ATP-dependent NAD kinase</fullName>
    </alternativeName>
</protein>
<keyword evidence="6" id="KW-0067">ATP-binding</keyword>
<dbReference type="GO" id="GO:0046872">
    <property type="term" value="F:metal ion binding"/>
    <property type="evidence" value="ECO:0007669"/>
    <property type="project" value="UniProtKB-UniRule"/>
</dbReference>
<comment type="cofactor">
    <cofactor evidence="6">
        <name>a divalent metal cation</name>
        <dbReference type="ChEBI" id="CHEBI:60240"/>
    </cofactor>
</comment>
<dbReference type="GO" id="GO:0006741">
    <property type="term" value="P:NADP+ biosynthetic process"/>
    <property type="evidence" value="ECO:0007669"/>
    <property type="project" value="UniProtKB-UniRule"/>
</dbReference>
<evidence type="ECO:0000256" key="5">
    <source>
        <dbReference type="ARBA" id="ARBA00047925"/>
    </source>
</evidence>
<feature type="binding site" evidence="6">
    <location>
        <begin position="61"/>
        <end position="62"/>
    </location>
    <ligand>
        <name>NAD(+)</name>
        <dbReference type="ChEBI" id="CHEBI:57540"/>
    </ligand>
</feature>
<dbReference type="InterPro" id="IPR017437">
    <property type="entry name" value="ATP-NAD_kinase_PpnK-typ_C"/>
</dbReference>
<keyword evidence="3 6" id="KW-0521">NADP</keyword>
<dbReference type="AlphaFoldDB" id="A0AAQ3LFD9"/>
<feature type="binding site" evidence="6">
    <location>
        <begin position="131"/>
        <end position="132"/>
    </location>
    <ligand>
        <name>NAD(+)</name>
        <dbReference type="ChEBI" id="CHEBI:57540"/>
    </ligand>
</feature>
<dbReference type="EMBL" id="CP136920">
    <property type="protein sequence ID" value="WOO43539.1"/>
    <property type="molecule type" value="Genomic_DNA"/>
</dbReference>
<evidence type="ECO:0000256" key="3">
    <source>
        <dbReference type="ARBA" id="ARBA00022857"/>
    </source>
</evidence>
<evidence type="ECO:0000256" key="1">
    <source>
        <dbReference type="ARBA" id="ARBA00022679"/>
    </source>
</evidence>
<dbReference type="InterPro" id="IPR017438">
    <property type="entry name" value="ATP-NAD_kinase_N"/>
</dbReference>
<dbReference type="InterPro" id="IPR002504">
    <property type="entry name" value="NADK"/>
</dbReference>
<dbReference type="GO" id="GO:0005524">
    <property type="term" value="F:ATP binding"/>
    <property type="evidence" value="ECO:0007669"/>
    <property type="project" value="UniProtKB-KW"/>
</dbReference>
<gene>
    <name evidence="6" type="primary">nadK</name>
    <name evidence="7" type="ORF">RZN69_10610</name>
</gene>
<keyword evidence="8" id="KW-1185">Reference proteome</keyword>
<comment type="function">
    <text evidence="6">Involved in the regulation of the intracellular balance of NAD and NADP, and is a key enzyme in the biosynthesis of NADP. Catalyzes specifically the phosphorylation on 2'-hydroxyl of the adenosine moiety of NAD to yield NADP.</text>
</comment>
<evidence type="ECO:0000256" key="6">
    <source>
        <dbReference type="HAMAP-Rule" id="MF_00361"/>
    </source>
</evidence>
<dbReference type="Pfam" id="PF20143">
    <property type="entry name" value="NAD_kinase_C"/>
    <property type="match status" value="1"/>
</dbReference>
<comment type="similarity">
    <text evidence="6">Belongs to the NAD kinase family.</text>
</comment>
<dbReference type="Pfam" id="PF01513">
    <property type="entry name" value="NAD_kinase"/>
    <property type="match status" value="1"/>
</dbReference>
<dbReference type="GO" id="GO:0051287">
    <property type="term" value="F:NAD binding"/>
    <property type="evidence" value="ECO:0007669"/>
    <property type="project" value="UniProtKB-ARBA"/>
</dbReference>
<organism evidence="7 8">
    <name type="scientific">Rubellicoccus peritrichatus</name>
    <dbReference type="NCBI Taxonomy" id="3080537"/>
    <lineage>
        <taxon>Bacteria</taxon>
        <taxon>Pseudomonadati</taxon>
        <taxon>Verrucomicrobiota</taxon>
        <taxon>Opitutia</taxon>
        <taxon>Puniceicoccales</taxon>
        <taxon>Cerasicoccaceae</taxon>
        <taxon>Rubellicoccus</taxon>
    </lineage>
</organism>
<dbReference type="SUPFAM" id="SSF111331">
    <property type="entry name" value="NAD kinase/diacylglycerol kinase-like"/>
    <property type="match status" value="1"/>
</dbReference>
<reference evidence="7 8" key="1">
    <citation type="submission" date="2023-10" db="EMBL/GenBank/DDBJ databases">
        <title>Rubellicoccus peritrichatus gen. nov., sp. nov., isolated from an algae of coral reef tank.</title>
        <authorList>
            <person name="Luo J."/>
        </authorList>
    </citation>
    <scope>NUCLEOTIDE SEQUENCE [LARGE SCALE GENOMIC DNA]</scope>
    <source>
        <strain evidence="7 8">CR14</strain>
    </source>
</reference>
<accession>A0AAQ3LFD9</accession>
<dbReference type="GO" id="GO:0005737">
    <property type="term" value="C:cytoplasm"/>
    <property type="evidence" value="ECO:0007669"/>
    <property type="project" value="UniProtKB-SubCell"/>
</dbReference>
<keyword evidence="6" id="KW-0547">Nucleotide-binding</keyword>
<evidence type="ECO:0000256" key="4">
    <source>
        <dbReference type="ARBA" id="ARBA00023027"/>
    </source>
</evidence>
<dbReference type="GO" id="GO:0003951">
    <property type="term" value="F:NAD+ kinase activity"/>
    <property type="evidence" value="ECO:0007669"/>
    <property type="project" value="UniProtKB-UniRule"/>
</dbReference>
<keyword evidence="6" id="KW-0963">Cytoplasm</keyword>
<evidence type="ECO:0000313" key="7">
    <source>
        <dbReference type="EMBL" id="WOO43539.1"/>
    </source>
</evidence>
<dbReference type="Proteomes" id="UP001304300">
    <property type="component" value="Chromosome"/>
</dbReference>
<dbReference type="HAMAP" id="MF_00361">
    <property type="entry name" value="NAD_kinase"/>
    <property type="match status" value="1"/>
</dbReference>
<feature type="binding site" evidence="6">
    <location>
        <position position="142"/>
    </location>
    <ligand>
        <name>NAD(+)</name>
        <dbReference type="ChEBI" id="CHEBI:57540"/>
    </ligand>
</feature>
<comment type="caution">
    <text evidence="6">Lacks conserved residue(s) required for the propagation of feature annotation.</text>
</comment>
<evidence type="ECO:0000256" key="2">
    <source>
        <dbReference type="ARBA" id="ARBA00022777"/>
    </source>
</evidence>
<dbReference type="KEGG" id="puo:RZN69_10610"/>
<dbReference type="InterPro" id="IPR016064">
    <property type="entry name" value="NAD/diacylglycerol_kinase_sf"/>
</dbReference>
<dbReference type="RefSeq" id="WP_317836098.1">
    <property type="nucleotide sequence ID" value="NZ_CP136920.1"/>
</dbReference>
<dbReference type="GO" id="GO:0019674">
    <property type="term" value="P:NAD+ metabolic process"/>
    <property type="evidence" value="ECO:0007669"/>
    <property type="project" value="InterPro"/>
</dbReference>
<name>A0AAQ3LFD9_9BACT</name>
<keyword evidence="1 6" id="KW-0808">Transferase</keyword>
<keyword evidence="2 6" id="KW-0418">Kinase</keyword>
<evidence type="ECO:0000313" key="8">
    <source>
        <dbReference type="Proteomes" id="UP001304300"/>
    </source>
</evidence>
<dbReference type="Gene3D" id="3.40.50.10330">
    <property type="entry name" value="Probable inorganic polyphosphate/atp-NAD kinase, domain 1"/>
    <property type="match status" value="1"/>
</dbReference>
<feature type="binding site" evidence="6">
    <location>
        <position position="161"/>
    </location>
    <ligand>
        <name>NAD(+)</name>
        <dbReference type="ChEBI" id="CHEBI:57540"/>
    </ligand>
</feature>
<dbReference type="EC" id="2.7.1.23" evidence="6"/>
<dbReference type="PANTHER" id="PTHR20275">
    <property type="entry name" value="NAD KINASE"/>
    <property type="match status" value="1"/>
</dbReference>
<comment type="catalytic activity">
    <reaction evidence="5 6">
        <text>NAD(+) + ATP = ADP + NADP(+) + H(+)</text>
        <dbReference type="Rhea" id="RHEA:18629"/>
        <dbReference type="ChEBI" id="CHEBI:15378"/>
        <dbReference type="ChEBI" id="CHEBI:30616"/>
        <dbReference type="ChEBI" id="CHEBI:57540"/>
        <dbReference type="ChEBI" id="CHEBI:58349"/>
        <dbReference type="ChEBI" id="CHEBI:456216"/>
        <dbReference type="EC" id="2.7.1.23"/>
    </reaction>
</comment>
<dbReference type="Gene3D" id="2.60.200.30">
    <property type="entry name" value="Probable inorganic polyphosphate/atp-NAD kinase, domain 2"/>
    <property type="match status" value="1"/>
</dbReference>
<proteinExistence type="inferred from homology"/>
<dbReference type="PANTHER" id="PTHR20275:SF0">
    <property type="entry name" value="NAD KINASE"/>
    <property type="match status" value="1"/>
</dbReference>
<keyword evidence="4 6" id="KW-0520">NAD</keyword>
<feature type="active site" description="Proton acceptor" evidence="6">
    <location>
        <position position="61"/>
    </location>
</feature>
<sequence length="279" mass="30342">MNKIERLAFVINATKSGAVELADLLAAVAQNHGVTVRMTQDYPIEAGFLEGQDACCVVGGDGTLLSVVPESVSWNIPVFGINRGKLGFLATYSVQEAQDEFENILQGDYCIVNRSILECDTKDGERSLALNDAVIKSADVSRLIGLRVKCGDDLVTDYYSDGIIFSTPTGSTAYNLSSGGPIVMPDASVLTMTPVCPHTLTNRSLVFSGNTELSVELLESAGNPFLTLDGSQRFHGEHHFPFKIKICKKALPLLQPHTYSHFRILRKKLKWGNAEDSNS</sequence>
<feature type="binding site" evidence="6">
    <location>
        <begin position="172"/>
        <end position="177"/>
    </location>
    <ligand>
        <name>NAD(+)</name>
        <dbReference type="ChEBI" id="CHEBI:57540"/>
    </ligand>
</feature>